<dbReference type="AlphaFoldDB" id="A0A926RX10"/>
<comment type="caution">
    <text evidence="6">The sequence shown here is derived from an EMBL/GenBank/DDBJ whole genome shotgun (WGS) entry which is preliminary data.</text>
</comment>
<evidence type="ECO:0000256" key="1">
    <source>
        <dbReference type="ARBA" id="ARBA00023015"/>
    </source>
</evidence>
<keyword evidence="3" id="KW-0804">Transcription</keyword>
<dbReference type="InterPro" id="IPR050109">
    <property type="entry name" value="HTH-type_TetR-like_transc_reg"/>
</dbReference>
<dbReference type="PANTHER" id="PTHR30055">
    <property type="entry name" value="HTH-TYPE TRANSCRIPTIONAL REGULATOR RUTR"/>
    <property type="match status" value="1"/>
</dbReference>
<dbReference type="InterPro" id="IPR009057">
    <property type="entry name" value="Homeodomain-like_sf"/>
</dbReference>
<keyword evidence="1" id="KW-0805">Transcription regulation</keyword>
<dbReference type="Gene3D" id="1.10.357.10">
    <property type="entry name" value="Tetracycline Repressor, domain 2"/>
    <property type="match status" value="1"/>
</dbReference>
<sequence>MTKAINPEREARILEAATQLFVHYGYDKTTVNEIAHAAGVSKGVIYLHFDSKDDLFEALIRHETNAYVEAWMKRIESDANGGTISSMYRNSLYALNENPFMAAMFRKDSKVLGSYLHRMGGLFKSEQVQGTRMEFVQMMQSAGAIRSDLDAKVIAHIMNILAYGLVSMQGVVDPDCIPETADLIEGIADFMDRAITPADGGNRLAGKEILRQLIDQSKKDIER</sequence>
<evidence type="ECO:0000313" key="7">
    <source>
        <dbReference type="Proteomes" id="UP000661691"/>
    </source>
</evidence>
<dbReference type="InterPro" id="IPR001647">
    <property type="entry name" value="HTH_TetR"/>
</dbReference>
<gene>
    <name evidence="6" type="ORF">IC620_06845</name>
</gene>
<evidence type="ECO:0000313" key="6">
    <source>
        <dbReference type="EMBL" id="MBD1372076.1"/>
    </source>
</evidence>
<dbReference type="Pfam" id="PF00440">
    <property type="entry name" value="TetR_N"/>
    <property type="match status" value="1"/>
</dbReference>
<dbReference type="Proteomes" id="UP000661691">
    <property type="component" value="Unassembled WGS sequence"/>
</dbReference>
<dbReference type="PRINTS" id="PR00455">
    <property type="entry name" value="HTHTETR"/>
</dbReference>
<name>A0A926RX10_9BACL</name>
<evidence type="ECO:0000256" key="3">
    <source>
        <dbReference type="ARBA" id="ARBA00023163"/>
    </source>
</evidence>
<dbReference type="PROSITE" id="PS50977">
    <property type="entry name" value="HTH_TETR_2"/>
    <property type="match status" value="1"/>
</dbReference>
<dbReference type="InterPro" id="IPR023772">
    <property type="entry name" value="DNA-bd_HTH_TetR-type_CS"/>
</dbReference>
<dbReference type="EMBL" id="JACXAH010000008">
    <property type="protein sequence ID" value="MBD1372076.1"/>
    <property type="molecule type" value="Genomic_DNA"/>
</dbReference>
<feature type="domain" description="HTH tetR-type" evidence="5">
    <location>
        <begin position="7"/>
        <end position="67"/>
    </location>
</feature>
<proteinExistence type="predicted"/>
<evidence type="ECO:0000256" key="4">
    <source>
        <dbReference type="PROSITE-ProRule" id="PRU00335"/>
    </source>
</evidence>
<reference evidence="7" key="1">
    <citation type="submission" date="2022-10" db="EMBL/GenBank/DDBJ databases">
        <title>A novel bacterium of genus Hazenella, isolated from South China Sea.</title>
        <authorList>
            <person name="Huang H."/>
            <person name="Mo K."/>
            <person name="Hu Y."/>
        </authorList>
    </citation>
    <scope>NUCLEOTIDE SEQUENCE [LARGE SCALE GENOMIC DNA]</scope>
    <source>
        <strain evidence="7">IB182357</strain>
    </source>
</reference>
<keyword evidence="2 4" id="KW-0238">DNA-binding</keyword>
<dbReference type="GO" id="GO:0000976">
    <property type="term" value="F:transcription cis-regulatory region binding"/>
    <property type="evidence" value="ECO:0007669"/>
    <property type="project" value="TreeGrafter"/>
</dbReference>
<dbReference type="PANTHER" id="PTHR30055:SF234">
    <property type="entry name" value="HTH-TYPE TRANSCRIPTIONAL REGULATOR BETI"/>
    <property type="match status" value="1"/>
</dbReference>
<dbReference type="FunFam" id="1.10.10.60:FF:000141">
    <property type="entry name" value="TetR family transcriptional regulator"/>
    <property type="match status" value="1"/>
</dbReference>
<evidence type="ECO:0000259" key="5">
    <source>
        <dbReference type="PROSITE" id="PS50977"/>
    </source>
</evidence>
<dbReference type="GO" id="GO:0045892">
    <property type="term" value="P:negative regulation of DNA-templated transcription"/>
    <property type="evidence" value="ECO:0007669"/>
    <property type="project" value="UniProtKB-ARBA"/>
</dbReference>
<dbReference type="GO" id="GO:0003700">
    <property type="term" value="F:DNA-binding transcription factor activity"/>
    <property type="evidence" value="ECO:0007669"/>
    <property type="project" value="TreeGrafter"/>
</dbReference>
<protein>
    <submittedName>
        <fullName evidence="6">TetR/AcrR family transcriptional regulator</fullName>
    </submittedName>
</protein>
<dbReference type="RefSeq" id="WP_191139504.1">
    <property type="nucleotide sequence ID" value="NZ_JACXAG020000003.1"/>
</dbReference>
<evidence type="ECO:0000256" key="2">
    <source>
        <dbReference type="ARBA" id="ARBA00023125"/>
    </source>
</evidence>
<feature type="DNA-binding region" description="H-T-H motif" evidence="4">
    <location>
        <begin position="30"/>
        <end position="49"/>
    </location>
</feature>
<dbReference type="SUPFAM" id="SSF46689">
    <property type="entry name" value="Homeodomain-like"/>
    <property type="match status" value="1"/>
</dbReference>
<organism evidence="6 7">
    <name type="scientific">Polycladospora coralii</name>
    <dbReference type="NCBI Taxonomy" id="2771432"/>
    <lineage>
        <taxon>Bacteria</taxon>
        <taxon>Bacillati</taxon>
        <taxon>Bacillota</taxon>
        <taxon>Bacilli</taxon>
        <taxon>Bacillales</taxon>
        <taxon>Thermoactinomycetaceae</taxon>
        <taxon>Polycladospora</taxon>
    </lineage>
</organism>
<keyword evidence="7" id="KW-1185">Reference proteome</keyword>
<accession>A0A926RX10</accession>
<dbReference type="PROSITE" id="PS01081">
    <property type="entry name" value="HTH_TETR_1"/>
    <property type="match status" value="1"/>
</dbReference>